<dbReference type="InterPro" id="IPR036852">
    <property type="entry name" value="Peptidase_S8/S53_dom_sf"/>
</dbReference>
<dbReference type="InterPro" id="IPR050131">
    <property type="entry name" value="Peptidase_S8_subtilisin-like"/>
</dbReference>
<keyword evidence="9" id="KW-1185">Reference proteome</keyword>
<dbReference type="Gene3D" id="3.40.50.200">
    <property type="entry name" value="Peptidase S8/S53 domain"/>
    <property type="match status" value="1"/>
</dbReference>
<dbReference type="InterPro" id="IPR023828">
    <property type="entry name" value="Peptidase_S8_Ser-AS"/>
</dbReference>
<accession>A0A1Y1X1I1</accession>
<feature type="active site" description="Charge relay system" evidence="5">
    <location>
        <position position="478"/>
    </location>
</feature>
<dbReference type="PANTHER" id="PTHR43806:SF58">
    <property type="entry name" value="ALKALINE PROTEASE 1-RELATED"/>
    <property type="match status" value="1"/>
</dbReference>
<name>A0A1Y1X1I1_9FUNG</name>
<evidence type="ECO:0000259" key="7">
    <source>
        <dbReference type="Pfam" id="PF00082"/>
    </source>
</evidence>
<proteinExistence type="inferred from homology"/>
<feature type="domain" description="Peptidase S8/S53" evidence="7">
    <location>
        <begin position="246"/>
        <end position="513"/>
    </location>
</feature>
<evidence type="ECO:0000256" key="1">
    <source>
        <dbReference type="ARBA" id="ARBA00011073"/>
    </source>
</evidence>
<keyword evidence="3 5" id="KW-0378">Hydrolase</keyword>
<feature type="active site" description="Charge relay system" evidence="5">
    <location>
        <position position="315"/>
    </location>
</feature>
<protein>
    <recommendedName>
        <fullName evidence="7">Peptidase S8/S53 domain-containing protein</fullName>
    </recommendedName>
</protein>
<feature type="signal peptide" evidence="6">
    <location>
        <begin position="1"/>
        <end position="23"/>
    </location>
</feature>
<keyword evidence="6" id="KW-0732">Signal</keyword>
<dbReference type="PANTHER" id="PTHR43806">
    <property type="entry name" value="PEPTIDASE S8"/>
    <property type="match status" value="1"/>
</dbReference>
<sequence>MNSYCFLLIIVILFNYFIDVVYSENAHYIVSILRKESDITFDDESQEVQLQIEKLVNDRMNDIYDVIEDNKESYTLENGEQDQKLEELETNPLRKRGDKPTQYLFINPRKKNNHLKRSIELSNSNYFNSTDSNIEYIPIKSKLVNHICPIKNYYAINVYLSDETAEIVCHLPNVINCEKSTTYQLHNSDHQMKKNFDYEIIKQKINSTDIVEQQINLYYNHLALISTGDYTGKEDENIFRYPVSAGKGIDIYIIDIGFSAHHDDFDTYEGTEDERTITCDAIIDSDELRLTDERTKYFCYGKLNKKTSRYDDPDHGVAVSSVAADTIYGVAKKANIHNIAADLSIISVLRAFDYILLNAKPHKTVINLSFGGITFYHKSDDDKLSELIHKGFIIFTSAGNENENCCAPPESENFNAFGGYRKAITVGSAFPNIGKEGYTRESFSNYGDCVDIYAPGGVTAALFSYDSWSLKYPFEGTSFSSPIAAGVAASIMSENPDYEFDNESMKNVLIDLSIKGSIRDLKPQTSNTPNRFLNNGKNRLLNPLEVEIIECGIESPNHSKCTNGCCSKEGKCLSFNDNPGEKCLIENGCQSDYGFCTTKEEAITECEKEIEKNKECQVELSKELNDEDLLNCITIKNTKCSKFYESLNHPHKDNQYEYNICGIARNFKDFGFINTMDIPKYNKYLDICYEEIYYKYQDECQKELSNHRKCLIDDNILSIINLDIKDIKDLGDNLIDGFQKICINFKSDFCVDFRSHPNEIIHSFHTCNLLDKLSVIDVYEREILLSKTNYDTFTDFCERIFEFKGSTCYSRIEEYDECLPLFTENITNEELINNCSLIKSKKCQNFYEDKYLSIPVCNTYLPDYEKSELLMNLEETLNTYITICDRIGNDGNDDGSNDEIKTKIISDCKMILQNNECLFDYRPEMEDEEITPYCKIFRSEKCKEKYTPSFESIGVCKLAHAYNDTEIETLIQEYEEKYIINDFLCQISQYDVIQLCEFSLGFKNYEGCLLDEENSPEDIYYNCLVFKEDFCQKFYDNPYKDIPECIVAGRYKDYNIFGKKDKKWKYYNEICPSIIEAGIKPLLEPTQTSLLINDEPIETDITDININTLPNIPNIEPTITNSNSYSMVTPTTTATTPCIEIFTVTEKETITVTVDENSLTEIIPSNTDCIITTTITEKVTTTVTIY</sequence>
<dbReference type="GO" id="GO:0005615">
    <property type="term" value="C:extracellular space"/>
    <property type="evidence" value="ECO:0007669"/>
    <property type="project" value="TreeGrafter"/>
</dbReference>
<dbReference type="Pfam" id="PF00082">
    <property type="entry name" value="Peptidase_S8"/>
    <property type="match status" value="1"/>
</dbReference>
<reference evidence="8 9" key="2">
    <citation type="submission" date="2016-08" db="EMBL/GenBank/DDBJ databases">
        <title>Pervasive Adenine N6-methylation of Active Genes in Fungi.</title>
        <authorList>
            <consortium name="DOE Joint Genome Institute"/>
            <person name="Mondo S.J."/>
            <person name="Dannebaum R.O."/>
            <person name="Kuo R.C."/>
            <person name="Labutti K."/>
            <person name="Haridas S."/>
            <person name="Kuo A."/>
            <person name="Salamov A."/>
            <person name="Ahrendt S.R."/>
            <person name="Lipzen A."/>
            <person name="Sullivan W."/>
            <person name="Andreopoulos W.B."/>
            <person name="Clum A."/>
            <person name="Lindquist E."/>
            <person name="Daum C."/>
            <person name="Ramamoorthy G.K."/>
            <person name="Gryganskyi A."/>
            <person name="Culley D."/>
            <person name="Magnuson J.K."/>
            <person name="James T.Y."/>
            <person name="O'Malley M.A."/>
            <person name="Stajich J.E."/>
            <person name="Spatafora J.W."/>
            <person name="Visel A."/>
            <person name="Grigoriev I.V."/>
        </authorList>
    </citation>
    <scope>NUCLEOTIDE SEQUENCE [LARGE SCALE GENOMIC DNA]</scope>
    <source>
        <strain evidence="8 9">S4</strain>
    </source>
</reference>
<dbReference type="PROSITE" id="PS00138">
    <property type="entry name" value="SUBTILASE_SER"/>
    <property type="match status" value="1"/>
</dbReference>
<feature type="chain" id="PRO_5013005499" description="Peptidase S8/S53 domain-containing protein" evidence="6">
    <location>
        <begin position="24"/>
        <end position="1186"/>
    </location>
</feature>
<dbReference type="GO" id="GO:0004252">
    <property type="term" value="F:serine-type endopeptidase activity"/>
    <property type="evidence" value="ECO:0007669"/>
    <property type="project" value="UniProtKB-UniRule"/>
</dbReference>
<keyword evidence="2 5" id="KW-0645">Protease</keyword>
<dbReference type="OrthoDB" id="19448at2759"/>
<reference evidence="8 9" key="1">
    <citation type="submission" date="2016-08" db="EMBL/GenBank/DDBJ databases">
        <title>A Parts List for Fungal Cellulosomes Revealed by Comparative Genomics.</title>
        <authorList>
            <consortium name="DOE Joint Genome Institute"/>
            <person name="Haitjema C.H."/>
            <person name="Gilmore S.P."/>
            <person name="Henske J.K."/>
            <person name="Solomon K.V."/>
            <person name="De Groot R."/>
            <person name="Kuo A."/>
            <person name="Mondo S.J."/>
            <person name="Salamov A.A."/>
            <person name="Labutti K."/>
            <person name="Zhao Z."/>
            <person name="Chiniquy J."/>
            <person name="Barry K."/>
            <person name="Brewer H.M."/>
            <person name="Purvine S.O."/>
            <person name="Wright A.T."/>
            <person name="Boxma B."/>
            <person name="Van Alen T."/>
            <person name="Hackstein J.H."/>
            <person name="Baker S.E."/>
            <person name="Grigoriev I.V."/>
            <person name="O'Malley M.A."/>
        </authorList>
    </citation>
    <scope>NUCLEOTIDE SEQUENCE [LARGE SCALE GENOMIC DNA]</scope>
    <source>
        <strain evidence="8 9">S4</strain>
    </source>
</reference>
<comment type="similarity">
    <text evidence="1 5">Belongs to the peptidase S8 family.</text>
</comment>
<dbReference type="InterPro" id="IPR015500">
    <property type="entry name" value="Peptidase_S8_subtilisin-rel"/>
</dbReference>
<evidence type="ECO:0000256" key="4">
    <source>
        <dbReference type="ARBA" id="ARBA00022825"/>
    </source>
</evidence>
<dbReference type="SUPFAM" id="SSF52743">
    <property type="entry name" value="Subtilisin-like"/>
    <property type="match status" value="1"/>
</dbReference>
<evidence type="ECO:0000313" key="9">
    <source>
        <dbReference type="Proteomes" id="UP000193944"/>
    </source>
</evidence>
<evidence type="ECO:0000256" key="5">
    <source>
        <dbReference type="PROSITE-ProRule" id="PRU01240"/>
    </source>
</evidence>
<dbReference type="AlphaFoldDB" id="A0A1Y1X1I1"/>
<gene>
    <name evidence="8" type="ORF">BCR32DRAFT_328040</name>
</gene>
<dbReference type="EMBL" id="MCFG01000168">
    <property type="protein sequence ID" value="ORX79667.1"/>
    <property type="molecule type" value="Genomic_DNA"/>
</dbReference>
<organism evidence="8 9">
    <name type="scientific">Anaeromyces robustus</name>
    <dbReference type="NCBI Taxonomy" id="1754192"/>
    <lineage>
        <taxon>Eukaryota</taxon>
        <taxon>Fungi</taxon>
        <taxon>Fungi incertae sedis</taxon>
        <taxon>Chytridiomycota</taxon>
        <taxon>Chytridiomycota incertae sedis</taxon>
        <taxon>Neocallimastigomycetes</taxon>
        <taxon>Neocallimastigales</taxon>
        <taxon>Neocallimastigaceae</taxon>
        <taxon>Anaeromyces</taxon>
    </lineage>
</organism>
<evidence type="ECO:0000313" key="8">
    <source>
        <dbReference type="EMBL" id="ORX79667.1"/>
    </source>
</evidence>
<evidence type="ECO:0000256" key="6">
    <source>
        <dbReference type="SAM" id="SignalP"/>
    </source>
</evidence>
<dbReference type="PRINTS" id="PR00723">
    <property type="entry name" value="SUBTILISIN"/>
</dbReference>
<dbReference type="InterPro" id="IPR000209">
    <property type="entry name" value="Peptidase_S8/S53_dom"/>
</dbReference>
<dbReference type="PROSITE" id="PS51892">
    <property type="entry name" value="SUBTILASE"/>
    <property type="match status" value="1"/>
</dbReference>
<comment type="caution">
    <text evidence="8">The sequence shown here is derived from an EMBL/GenBank/DDBJ whole genome shotgun (WGS) entry which is preliminary data.</text>
</comment>
<dbReference type="STRING" id="1754192.A0A1Y1X1I1"/>
<evidence type="ECO:0000256" key="3">
    <source>
        <dbReference type="ARBA" id="ARBA00022801"/>
    </source>
</evidence>
<feature type="active site" description="Charge relay system" evidence="5">
    <location>
        <position position="255"/>
    </location>
</feature>
<dbReference type="GO" id="GO:0006508">
    <property type="term" value="P:proteolysis"/>
    <property type="evidence" value="ECO:0007669"/>
    <property type="project" value="UniProtKB-KW"/>
</dbReference>
<dbReference type="Proteomes" id="UP000193944">
    <property type="component" value="Unassembled WGS sequence"/>
</dbReference>
<keyword evidence="4 5" id="KW-0720">Serine protease</keyword>
<evidence type="ECO:0000256" key="2">
    <source>
        <dbReference type="ARBA" id="ARBA00022670"/>
    </source>
</evidence>